<proteinExistence type="predicted"/>
<reference evidence="1 2" key="1">
    <citation type="submission" date="2019-06" db="EMBL/GenBank/DDBJ databases">
        <title>Persicimonas caeni gen. nov., sp. nov., a predatory bacterium isolated from solar saltern.</title>
        <authorList>
            <person name="Wang S."/>
        </authorList>
    </citation>
    <scope>NUCLEOTIDE SEQUENCE [LARGE SCALE GENOMIC DNA]</scope>
    <source>
        <strain evidence="1 2">YN101</strain>
    </source>
</reference>
<dbReference type="Proteomes" id="UP000315995">
    <property type="component" value="Chromosome"/>
</dbReference>
<sequence length="180" mass="18822">MNAHSRGALLRWRSAILLGLLVLCAGCGHYGFAEAKAPGHNRANSVVSDSVVSVWTIAAPADEGIDSARLTRALVGALERRGQAARWQADARGVSIRCSVSQSEVESFNETLFGRATVRCHVARADASVDDIEANGRYTASTGPGATALVAGHAQIQEAAALDALEAVADTIVRRGLTTE</sequence>
<dbReference type="EMBL" id="CP041186">
    <property type="protein sequence ID" value="QDG49651.1"/>
    <property type="molecule type" value="Genomic_DNA"/>
</dbReference>
<gene>
    <name evidence="1" type="ORF">FIV42_02510</name>
</gene>
<protein>
    <submittedName>
        <fullName evidence="1">Uncharacterized protein</fullName>
    </submittedName>
</protein>
<accession>A0A4Y6PMX8</accession>
<accession>A0A5B8XY80</accession>
<evidence type="ECO:0000313" key="2">
    <source>
        <dbReference type="Proteomes" id="UP000315995"/>
    </source>
</evidence>
<dbReference type="RefSeq" id="WP_141196148.1">
    <property type="nucleotide sequence ID" value="NZ_CP041186.1"/>
</dbReference>
<dbReference type="AlphaFoldDB" id="A0A4Y6PMX8"/>
<organism evidence="1 2">
    <name type="scientific">Persicimonas caeni</name>
    <dbReference type="NCBI Taxonomy" id="2292766"/>
    <lineage>
        <taxon>Bacteria</taxon>
        <taxon>Deltaproteobacteria</taxon>
        <taxon>Bradymonadales</taxon>
        <taxon>Bradymonadaceae</taxon>
        <taxon>Persicimonas</taxon>
    </lineage>
</organism>
<evidence type="ECO:0000313" key="1">
    <source>
        <dbReference type="EMBL" id="QDG49651.1"/>
    </source>
</evidence>
<name>A0A4Y6PMX8_PERCE</name>
<keyword evidence="2" id="KW-1185">Reference proteome</keyword>